<name>A0A7S1HP37_HEMAN</name>
<gene>
    <name evidence="2" type="ORF">HAND00432_LOCUS37953</name>
</gene>
<evidence type="ECO:0000256" key="1">
    <source>
        <dbReference type="SAM" id="MobiDB-lite"/>
    </source>
</evidence>
<dbReference type="AlphaFoldDB" id="A0A7S1HP37"/>
<reference evidence="2" key="1">
    <citation type="submission" date="2021-01" db="EMBL/GenBank/DDBJ databases">
        <authorList>
            <person name="Corre E."/>
            <person name="Pelletier E."/>
            <person name="Niang G."/>
            <person name="Scheremetjew M."/>
            <person name="Finn R."/>
            <person name="Kale V."/>
            <person name="Holt S."/>
            <person name="Cochrane G."/>
            <person name="Meng A."/>
            <person name="Brown T."/>
            <person name="Cohen L."/>
        </authorList>
    </citation>
    <scope>NUCLEOTIDE SEQUENCE</scope>
    <source>
        <strain evidence="2">CCMP644</strain>
    </source>
</reference>
<accession>A0A7S1HP37</accession>
<dbReference type="EMBL" id="HBFX01062853">
    <property type="protein sequence ID" value="CAD8986940.1"/>
    <property type="molecule type" value="Transcribed_RNA"/>
</dbReference>
<sequence>MKPLWEEYERDKREREERERIEKEVADEGERLRRQKELKDRERKEMSEFRPQPLVVMPGYRNNNLKVLRHAVLPLGATDSRIVRVGEGREATFVAAVWFAGSMEKAERAVRSLAREGARIASYRDTKMLPPDFIRAGGR</sequence>
<feature type="region of interest" description="Disordered" evidence="1">
    <location>
        <begin position="1"/>
        <end position="47"/>
    </location>
</feature>
<proteinExistence type="predicted"/>
<organism evidence="2">
    <name type="scientific">Hemiselmis andersenii</name>
    <name type="common">Cryptophyte alga</name>
    <dbReference type="NCBI Taxonomy" id="464988"/>
    <lineage>
        <taxon>Eukaryota</taxon>
        <taxon>Cryptophyceae</taxon>
        <taxon>Cryptomonadales</taxon>
        <taxon>Hemiselmidaceae</taxon>
        <taxon>Hemiselmis</taxon>
    </lineage>
</organism>
<protein>
    <submittedName>
        <fullName evidence="2">Uncharacterized protein</fullName>
    </submittedName>
</protein>
<evidence type="ECO:0000313" key="2">
    <source>
        <dbReference type="EMBL" id="CAD8986940.1"/>
    </source>
</evidence>